<sequence length="101" mass="11020">MTTAKSTAKRPARKPAETADSDPQNVAGWTFKAPRKPRGWKSAGTVSLARQTPDEPSGGWHKVCRALWNMGEAAETATGGNAYYARRRDAIVSRLESFLSK</sequence>
<dbReference type="EMBL" id="MK061412">
    <property type="protein sequence ID" value="AZU97300.1"/>
    <property type="molecule type" value="Genomic_DNA"/>
</dbReference>
<name>A0A3T0ID31_9CAUD</name>
<protein>
    <submittedName>
        <fullName evidence="2">Uncharacterized protein</fullName>
    </submittedName>
</protein>
<reference evidence="2 3" key="1">
    <citation type="submission" date="2018-10" db="EMBL/GenBank/DDBJ databases">
        <authorList>
            <person name="Soria N.A."/>
            <person name="Batley M.G."/>
            <person name="Hanafy A."/>
            <person name="Singh N."/>
            <person name="Shaffer C.D."/>
            <person name="Weston-Hafer K.A."/>
            <person name="Russell D.A."/>
            <person name="Pope W.H."/>
            <person name="Jacobs-Sera D."/>
            <person name="Hendrix R.W."/>
            <person name="Hatfull G.F."/>
        </authorList>
    </citation>
    <scope>NUCLEOTIDE SEQUENCE [LARGE SCALE GENOMIC DNA]</scope>
</reference>
<accession>A0A3T0ID31</accession>
<evidence type="ECO:0000313" key="3">
    <source>
        <dbReference type="Proteomes" id="UP000284334"/>
    </source>
</evidence>
<organism evidence="2 3">
    <name type="scientific">Streptomyces phage Gilson</name>
    <dbReference type="NCBI Taxonomy" id="2488789"/>
    <lineage>
        <taxon>Viruses</taxon>
        <taxon>Duplodnaviria</taxon>
        <taxon>Heunggongvirae</taxon>
        <taxon>Uroviricota</taxon>
        <taxon>Caudoviricetes</taxon>
        <taxon>Stanwilliamsviridae</taxon>
        <taxon>Loccivirinae</taxon>
        <taxon>Gilsonvirus</taxon>
        <taxon>Gilsonvirus gilson</taxon>
    </lineage>
</organism>
<gene>
    <name evidence="2" type="primary">255</name>
    <name evidence="2" type="ORF">SEA_GILSON_255</name>
</gene>
<evidence type="ECO:0000313" key="2">
    <source>
        <dbReference type="EMBL" id="AZU97300.1"/>
    </source>
</evidence>
<evidence type="ECO:0000256" key="1">
    <source>
        <dbReference type="SAM" id="MobiDB-lite"/>
    </source>
</evidence>
<dbReference type="RefSeq" id="YP_009842685.1">
    <property type="nucleotide sequence ID" value="NC_048742.1"/>
</dbReference>
<dbReference type="GeneID" id="55612945"/>
<proteinExistence type="predicted"/>
<dbReference type="Proteomes" id="UP000284334">
    <property type="component" value="Segment"/>
</dbReference>
<keyword evidence="3" id="KW-1185">Reference proteome</keyword>
<dbReference type="KEGG" id="vg:55612945"/>
<feature type="region of interest" description="Disordered" evidence="1">
    <location>
        <begin position="1"/>
        <end position="59"/>
    </location>
</feature>